<dbReference type="InterPro" id="IPR036430">
    <property type="entry name" value="RNase_T2-like_sf"/>
</dbReference>
<evidence type="ECO:0000313" key="3">
    <source>
        <dbReference type="EMBL" id="ACN15701.1"/>
    </source>
</evidence>
<dbReference type="GO" id="GO:0006401">
    <property type="term" value="P:RNA catabolic process"/>
    <property type="evidence" value="ECO:0007669"/>
    <property type="project" value="UniProtKB-ARBA"/>
</dbReference>
<dbReference type="eggNOG" id="COG3719">
    <property type="taxonomic scope" value="Bacteria"/>
</dbReference>
<proteinExistence type="inferred from homology"/>
<dbReference type="STRING" id="177437.HRM2_26070"/>
<accession>C0QH52</accession>
<dbReference type="SUPFAM" id="SSF55895">
    <property type="entry name" value="Ribonuclease Rh-like"/>
    <property type="match status" value="1"/>
</dbReference>
<comment type="similarity">
    <text evidence="1 2">Belongs to the RNase T2 family.</text>
</comment>
<sequence length="328" mass="36477">MKYWTKLIAVSLWLSLVVTVNSWPQISLTGYFIATENCPALQSFKKGTNPGNIGLTPDMAYELIGKNKVEASHYRIRVKNADPKERWVSASCGFIITDCKKSGINTGSSSNPDSSLPEYLLAISWQPAFCQNHPLKAECETQDTNRYDASHFTLHGLWPQPESNIYCNVSNVNKNLDSRNIWAQLPQPDISPATFEDLIEVMPGVASYLHLHEWIKHGTCYSPTPEEYFVESIMLTEQINSSVVRDFFAENIGKTIRVSDIKAKFNEAFGPGAGDKVNVKCSKGMITELWINLQGDITSRSNLSTLLLQADSVSSNCQAGLIDPVGYQ</sequence>
<dbReference type="InterPro" id="IPR039378">
    <property type="entry name" value="RNase_T2_prok"/>
</dbReference>
<dbReference type="InterPro" id="IPR018188">
    <property type="entry name" value="RNase_T2_His_AS_1"/>
</dbReference>
<dbReference type="Proteomes" id="UP000000442">
    <property type="component" value="Chromosome"/>
</dbReference>
<dbReference type="HOGENOM" id="CLU_066430_0_0_7"/>
<dbReference type="PANTHER" id="PTHR11240">
    <property type="entry name" value="RIBONUCLEASE T2"/>
    <property type="match status" value="1"/>
</dbReference>
<dbReference type="Pfam" id="PF00445">
    <property type="entry name" value="Ribonuclease_T2"/>
    <property type="match status" value="1"/>
</dbReference>
<name>C0QH52_DESAH</name>
<evidence type="ECO:0000256" key="2">
    <source>
        <dbReference type="RuleBase" id="RU004328"/>
    </source>
</evidence>
<protein>
    <submittedName>
        <fullName evidence="3">Ribonuclease T2-family protein</fullName>
    </submittedName>
</protein>
<evidence type="ECO:0000313" key="4">
    <source>
        <dbReference type="Proteomes" id="UP000000442"/>
    </source>
</evidence>
<gene>
    <name evidence="3" type="ordered locus">HRM2_26070</name>
</gene>
<reference evidence="3 4" key="1">
    <citation type="journal article" date="2009" name="Environ. Microbiol.">
        <title>Genome sequence of Desulfobacterium autotrophicum HRM2, a marine sulfate reducer oxidizing organic carbon completely to carbon dioxide.</title>
        <authorList>
            <person name="Strittmatter A.W."/>
            <person name="Liesegang H."/>
            <person name="Rabus R."/>
            <person name="Decker I."/>
            <person name="Amann J."/>
            <person name="Andres S."/>
            <person name="Henne A."/>
            <person name="Fricke W.F."/>
            <person name="Martinez-Arias R."/>
            <person name="Bartels D."/>
            <person name="Goesmann A."/>
            <person name="Krause L."/>
            <person name="Puehler A."/>
            <person name="Klenk H.P."/>
            <person name="Richter M."/>
            <person name="Schuler M."/>
            <person name="Gloeckner F.O."/>
            <person name="Meyerdierks A."/>
            <person name="Gottschalk G."/>
            <person name="Amann R."/>
        </authorList>
    </citation>
    <scope>NUCLEOTIDE SEQUENCE [LARGE SCALE GENOMIC DNA]</scope>
    <source>
        <strain evidence="4">ATCC 43914 / DSM 3382 / HRM2</strain>
    </source>
</reference>
<dbReference type="InterPro" id="IPR001568">
    <property type="entry name" value="RNase_T2-like"/>
</dbReference>
<evidence type="ECO:0000256" key="1">
    <source>
        <dbReference type="ARBA" id="ARBA00007469"/>
    </source>
</evidence>
<dbReference type="Gene3D" id="3.90.730.10">
    <property type="entry name" value="Ribonuclease T2-like"/>
    <property type="match status" value="1"/>
</dbReference>
<dbReference type="EMBL" id="CP001087">
    <property type="protein sequence ID" value="ACN15701.1"/>
    <property type="molecule type" value="Genomic_DNA"/>
</dbReference>
<dbReference type="GO" id="GO:0033897">
    <property type="term" value="F:ribonuclease T2 activity"/>
    <property type="evidence" value="ECO:0007669"/>
    <property type="project" value="InterPro"/>
</dbReference>
<keyword evidence="4" id="KW-1185">Reference proteome</keyword>
<dbReference type="AlphaFoldDB" id="C0QH52"/>
<dbReference type="PROSITE" id="PS00530">
    <property type="entry name" value="RNASE_T2_1"/>
    <property type="match status" value="1"/>
</dbReference>
<organism evidence="3 4">
    <name type="scientific">Desulforapulum autotrophicum (strain ATCC 43914 / DSM 3382 / VKM B-1955 / HRM2)</name>
    <name type="common">Desulfobacterium autotrophicum</name>
    <dbReference type="NCBI Taxonomy" id="177437"/>
    <lineage>
        <taxon>Bacteria</taxon>
        <taxon>Pseudomonadati</taxon>
        <taxon>Thermodesulfobacteriota</taxon>
        <taxon>Desulfobacteria</taxon>
        <taxon>Desulfobacterales</taxon>
        <taxon>Desulfobacteraceae</taxon>
        <taxon>Desulforapulum</taxon>
    </lineage>
</organism>
<dbReference type="RefSeq" id="WP_015904465.1">
    <property type="nucleotide sequence ID" value="NC_012108.1"/>
</dbReference>
<dbReference type="CDD" id="cd01062">
    <property type="entry name" value="RNase_T2_prok"/>
    <property type="match status" value="1"/>
</dbReference>
<dbReference type="KEGG" id="dat:HRM2_26070"/>
<dbReference type="GO" id="GO:0003723">
    <property type="term" value="F:RNA binding"/>
    <property type="evidence" value="ECO:0007669"/>
    <property type="project" value="InterPro"/>
</dbReference>
<dbReference type="PANTHER" id="PTHR11240:SF22">
    <property type="entry name" value="RIBONUCLEASE T2"/>
    <property type="match status" value="1"/>
</dbReference>
<dbReference type="OrthoDB" id="4720638at2"/>